<evidence type="ECO:0000256" key="1">
    <source>
        <dbReference type="SAM" id="Phobius"/>
    </source>
</evidence>
<accession>W0V445</accession>
<feature type="transmembrane region" description="Helical" evidence="1">
    <location>
        <begin position="375"/>
        <end position="393"/>
    </location>
</feature>
<reference evidence="2 3" key="1">
    <citation type="journal article" date="2015" name="Genome Announc.">
        <title>Genome Sequence of Mushroom Soft-Rot Pathogen Janthinobacterium agaricidamnosum.</title>
        <authorList>
            <person name="Graupner K."/>
            <person name="Lackner G."/>
            <person name="Hertweck C."/>
        </authorList>
    </citation>
    <scope>NUCLEOTIDE SEQUENCE [LARGE SCALE GENOMIC DNA]</scope>
    <source>
        <strain evidence="3">NBRC 102515 / DSM 9628</strain>
    </source>
</reference>
<gene>
    <name evidence="2" type="ORF">GJA_2015</name>
</gene>
<dbReference type="Proteomes" id="UP000027604">
    <property type="component" value="Chromosome I"/>
</dbReference>
<organism evidence="2 3">
    <name type="scientific">Janthinobacterium agaricidamnosum NBRC 102515 = DSM 9628</name>
    <dbReference type="NCBI Taxonomy" id="1349767"/>
    <lineage>
        <taxon>Bacteria</taxon>
        <taxon>Pseudomonadati</taxon>
        <taxon>Pseudomonadota</taxon>
        <taxon>Betaproteobacteria</taxon>
        <taxon>Burkholderiales</taxon>
        <taxon>Oxalobacteraceae</taxon>
        <taxon>Janthinobacterium</taxon>
    </lineage>
</organism>
<dbReference type="STRING" id="1349767.GJA_2015"/>
<dbReference type="AlphaFoldDB" id="W0V445"/>
<dbReference type="OrthoDB" id="8756533at2"/>
<keyword evidence="1" id="KW-0812">Transmembrane</keyword>
<dbReference type="KEGG" id="jag:GJA_2015"/>
<protein>
    <submittedName>
        <fullName evidence="2">Uncharacterized protein</fullName>
    </submittedName>
</protein>
<dbReference type="EMBL" id="HG322949">
    <property type="protein sequence ID" value="CDG82651.1"/>
    <property type="molecule type" value="Genomic_DNA"/>
</dbReference>
<feature type="transmembrane region" description="Helical" evidence="1">
    <location>
        <begin position="347"/>
        <end position="369"/>
    </location>
</feature>
<dbReference type="PATRIC" id="fig|1349767.4.peg.3780"/>
<keyword evidence="3" id="KW-1185">Reference proteome</keyword>
<keyword evidence="1" id="KW-0472">Membrane</keyword>
<sequence length="449" mass="50059">MNNTSNQEKNTTTQEVCIDLPGEDVRCWRSSDKIRVTLRKHRDIIFDIRFETGKIYTLQADESDFYNTREKKIVHARNREITTFKDGERFHLWITRSFKGSLRLKCEGKLIIKLTPSDMDKKQYDNDPKTKPQPIIIALGQSKNETTIKKSNEKINTPQPSSAQENCSIVCVVNGSLKEIPDEILEHFKKGGGKSGFVDIDPTEVTTRNWIWGQLAGTAAYAKDNWGWLRASLDERTHKGFQLVKARVHFVKGKIRFYFSGYSKYNEIFGPGGFKPGNDKIMNIFSGVGNTSSSFKAVTKGIAGTFKGNALVSFIFGSATSIAEWKDDLQKDGYDLTASLLMALLKAIIVAVLVAIIVACIIIIVMFLAATSMPIIVVGSITVVAGIIVNYAVESMDKKLGKMATGDQSNGDGLASVIAPFFRNIAQEIQGNWDTLMKKFPSDYKEITF</sequence>
<proteinExistence type="predicted"/>
<name>W0V445_9BURK</name>
<keyword evidence="1" id="KW-1133">Transmembrane helix</keyword>
<evidence type="ECO:0000313" key="2">
    <source>
        <dbReference type="EMBL" id="CDG82651.1"/>
    </source>
</evidence>
<dbReference type="HOGENOM" id="CLU_594210_0_0_4"/>
<evidence type="ECO:0000313" key="3">
    <source>
        <dbReference type="Proteomes" id="UP000027604"/>
    </source>
</evidence>
<dbReference type="RefSeq" id="WP_144241467.1">
    <property type="nucleotide sequence ID" value="NZ_BCTH01000140.1"/>
</dbReference>
<dbReference type="eggNOG" id="ENOG5032DTJ">
    <property type="taxonomic scope" value="Bacteria"/>
</dbReference>